<dbReference type="Pfam" id="PF03992">
    <property type="entry name" value="ABM"/>
    <property type="match status" value="1"/>
</dbReference>
<name>A0AAE9L978_PAEPO</name>
<feature type="domain" description="ABM" evidence="1">
    <location>
        <begin position="4"/>
        <end position="92"/>
    </location>
</feature>
<evidence type="ECO:0000259" key="1">
    <source>
        <dbReference type="PROSITE" id="PS51725"/>
    </source>
</evidence>
<keyword evidence="2" id="KW-0560">Oxidoreductase</keyword>
<keyword evidence="2" id="KW-0503">Monooxygenase</keyword>
<protein>
    <submittedName>
        <fullName evidence="2">Quinol monooxygenase</fullName>
    </submittedName>
</protein>
<dbReference type="EMBL" id="CP097770">
    <property type="protein sequence ID" value="URJ51956.2"/>
    <property type="molecule type" value="Genomic_DNA"/>
</dbReference>
<reference evidence="2" key="1">
    <citation type="submission" date="2022-11" db="EMBL/GenBank/DDBJ databases">
        <authorList>
            <person name="Vasilchenko N.G."/>
            <person name="Prazdnova E.V."/>
            <person name="Gorovtsov A.V."/>
            <person name="Chistyakov V.A."/>
            <person name="Pak M.L."/>
        </authorList>
    </citation>
    <scope>NUCLEOTIDE SEQUENCE</scope>
    <source>
        <strain evidence="2">R 4.5</strain>
    </source>
</reference>
<dbReference type="Proteomes" id="UP001055784">
    <property type="component" value="Chromosome"/>
</dbReference>
<accession>A0AAE9L978</accession>
<dbReference type="SUPFAM" id="SSF54909">
    <property type="entry name" value="Dimeric alpha+beta barrel"/>
    <property type="match status" value="1"/>
</dbReference>
<dbReference type="AlphaFoldDB" id="A0AAE9L978"/>
<gene>
    <name evidence="2" type="ORF">MF626_001426</name>
</gene>
<organism evidence="2 3">
    <name type="scientific">Paenibacillus polymyxa</name>
    <name type="common">Bacillus polymyxa</name>
    <dbReference type="NCBI Taxonomy" id="1406"/>
    <lineage>
        <taxon>Bacteria</taxon>
        <taxon>Bacillati</taxon>
        <taxon>Bacillota</taxon>
        <taxon>Bacilli</taxon>
        <taxon>Bacillales</taxon>
        <taxon>Paenibacillaceae</taxon>
        <taxon>Paenibacillus</taxon>
    </lineage>
</organism>
<proteinExistence type="predicted"/>
<evidence type="ECO:0000313" key="3">
    <source>
        <dbReference type="Proteomes" id="UP001055784"/>
    </source>
</evidence>
<dbReference type="InterPro" id="IPR007138">
    <property type="entry name" value="ABM_dom"/>
</dbReference>
<evidence type="ECO:0000313" key="2">
    <source>
        <dbReference type="EMBL" id="URJ51956.2"/>
    </source>
</evidence>
<dbReference type="InterPro" id="IPR011008">
    <property type="entry name" value="Dimeric_a/b-barrel"/>
</dbReference>
<sequence>MNHFAMYGKLTARPGQRDALADILLEAADLLKSNNDCYLYIVNVSDDDPNAVYVTELWKDADAHAASLKNEEVLASIQRGRSLIIGAEPIKLRALGEKACRVMMQLLLPLQPITRLLLS</sequence>
<dbReference type="PROSITE" id="PS51725">
    <property type="entry name" value="ABM"/>
    <property type="match status" value="1"/>
</dbReference>
<dbReference type="GO" id="GO:0004497">
    <property type="term" value="F:monooxygenase activity"/>
    <property type="evidence" value="ECO:0007669"/>
    <property type="project" value="UniProtKB-KW"/>
</dbReference>
<dbReference type="Gene3D" id="3.30.70.100">
    <property type="match status" value="1"/>
</dbReference>